<keyword evidence="2" id="KW-1185">Reference proteome</keyword>
<dbReference type="Pfam" id="PF02575">
    <property type="entry name" value="YbaB_DNA_bd"/>
    <property type="match status" value="1"/>
</dbReference>
<reference evidence="1 2" key="1">
    <citation type="submission" date="2019-04" db="EMBL/GenBank/DDBJ databases">
        <title>Three New Species of Nocardioides, Nocardioides euryhalodurans sp. nov., Nocardioides seonyuensis sp. nov. and Nocardioides eburneoflavus sp. nov. Isolated from Soil.</title>
        <authorList>
            <person name="Roh S.G."/>
            <person name="Lee C."/>
            <person name="Kim M.-K."/>
            <person name="Kim S.B."/>
        </authorList>
    </citation>
    <scope>NUCLEOTIDE SEQUENCE [LARGE SCALE GENOMIC DNA]</scope>
    <source>
        <strain evidence="1 2">MMS17-SY213</strain>
    </source>
</reference>
<name>A0A4Z1CGD7_9ACTN</name>
<dbReference type="EMBL" id="SRRO01000001">
    <property type="protein sequence ID" value="TGN64888.1"/>
    <property type="molecule type" value="Genomic_DNA"/>
</dbReference>
<dbReference type="InterPro" id="IPR036894">
    <property type="entry name" value="YbaB-like_sf"/>
</dbReference>
<proteinExistence type="predicted"/>
<dbReference type="OrthoDB" id="3691355at2"/>
<keyword evidence="1" id="KW-0238">DNA-binding</keyword>
<evidence type="ECO:0000313" key="2">
    <source>
        <dbReference type="Proteomes" id="UP000297496"/>
    </source>
</evidence>
<dbReference type="RefSeq" id="WP_135839393.1">
    <property type="nucleotide sequence ID" value="NZ_SRRO01000001.1"/>
</dbReference>
<dbReference type="Proteomes" id="UP000297496">
    <property type="component" value="Unassembled WGS sequence"/>
</dbReference>
<accession>A0A4Z1CGD7</accession>
<dbReference type="InterPro" id="IPR004401">
    <property type="entry name" value="YbaB/EbfC"/>
</dbReference>
<comment type="caution">
    <text evidence="1">The sequence shown here is derived from an EMBL/GenBank/DDBJ whole genome shotgun (WGS) entry which is preliminary data.</text>
</comment>
<evidence type="ECO:0000313" key="1">
    <source>
        <dbReference type="EMBL" id="TGN64888.1"/>
    </source>
</evidence>
<protein>
    <submittedName>
        <fullName evidence="1">YbaB/EbfC family DNA-binding protein</fullName>
    </submittedName>
</protein>
<sequence>MDIESITRDAEARLEAVAAMQSELQELRGRAQNRSGNVRVEVNPAGALLDLHLSESARDLAADQLAVEILRTVREAQVSVAADMRRIVGGLVPEERLAALSEGRIPDSTMRSVDEELANLRALRGQGR</sequence>
<organism evidence="1 2">
    <name type="scientific">Nocardioides eburneiflavus</name>
    <dbReference type="NCBI Taxonomy" id="2518372"/>
    <lineage>
        <taxon>Bacteria</taxon>
        <taxon>Bacillati</taxon>
        <taxon>Actinomycetota</taxon>
        <taxon>Actinomycetes</taxon>
        <taxon>Propionibacteriales</taxon>
        <taxon>Nocardioidaceae</taxon>
        <taxon>Nocardioides</taxon>
    </lineage>
</organism>
<dbReference type="SUPFAM" id="SSF82607">
    <property type="entry name" value="YbaB-like"/>
    <property type="match status" value="1"/>
</dbReference>
<dbReference type="Gene3D" id="3.30.1310.10">
    <property type="entry name" value="Nucleoid-associated protein YbaB-like domain"/>
    <property type="match status" value="1"/>
</dbReference>
<gene>
    <name evidence="1" type="ORF">EXE59_13635</name>
</gene>
<dbReference type="AlphaFoldDB" id="A0A4Z1CGD7"/>
<dbReference type="GO" id="GO:0003677">
    <property type="term" value="F:DNA binding"/>
    <property type="evidence" value="ECO:0007669"/>
    <property type="project" value="UniProtKB-KW"/>
</dbReference>